<name>C6M3N8_NEISI</name>
<accession>C6M3N8</accession>
<dbReference type="SMART" id="SM00671">
    <property type="entry name" value="SEL1"/>
    <property type="match status" value="2"/>
</dbReference>
<proteinExistence type="predicted"/>
<dbReference type="InterPro" id="IPR006597">
    <property type="entry name" value="Sel1-like"/>
</dbReference>
<organism evidence="1 2">
    <name type="scientific">Neisseria sicca ATCC 29256</name>
    <dbReference type="NCBI Taxonomy" id="547045"/>
    <lineage>
        <taxon>Bacteria</taxon>
        <taxon>Pseudomonadati</taxon>
        <taxon>Pseudomonadota</taxon>
        <taxon>Betaproteobacteria</taxon>
        <taxon>Neisseriales</taxon>
        <taxon>Neisseriaceae</taxon>
        <taxon>Neisseria</taxon>
    </lineage>
</organism>
<keyword evidence="2" id="KW-1185">Reference proteome</keyword>
<gene>
    <name evidence="1" type="ORF">NEISICOT_01186</name>
</gene>
<dbReference type="eggNOG" id="COG0790">
    <property type="taxonomic scope" value="Bacteria"/>
</dbReference>
<dbReference type="Pfam" id="PF08238">
    <property type="entry name" value="Sel1"/>
    <property type="match status" value="2"/>
</dbReference>
<dbReference type="PANTHER" id="PTHR45011">
    <property type="entry name" value="DAP3-BINDING CELL DEATH ENHANCER 1"/>
    <property type="match status" value="1"/>
</dbReference>
<sequence>MYEKGQGVRQDDKQAVYWYRKAAEQGNAKAQYNLGLMYANGKGARQNLVIAKEWFGKACDNGLQQSCDDYRTLD</sequence>
<dbReference type="AlphaFoldDB" id="C6M3N8"/>
<dbReference type="Gene3D" id="1.25.40.10">
    <property type="entry name" value="Tetratricopeptide repeat domain"/>
    <property type="match status" value="1"/>
</dbReference>
<evidence type="ECO:0000313" key="1">
    <source>
        <dbReference type="EMBL" id="EET45191.1"/>
    </source>
</evidence>
<dbReference type="Proteomes" id="UP000005365">
    <property type="component" value="Unassembled WGS sequence"/>
</dbReference>
<protein>
    <submittedName>
        <fullName evidence="1">Sel1 repeat protein</fullName>
    </submittedName>
</protein>
<dbReference type="SUPFAM" id="SSF81901">
    <property type="entry name" value="HCP-like"/>
    <property type="match status" value="1"/>
</dbReference>
<comment type="caution">
    <text evidence="1">The sequence shown here is derived from an EMBL/GenBank/DDBJ whole genome shotgun (WGS) entry which is preliminary data.</text>
</comment>
<dbReference type="PANTHER" id="PTHR45011:SF1">
    <property type="entry name" value="DAP3-BINDING CELL DEATH ENHANCER 1"/>
    <property type="match status" value="1"/>
</dbReference>
<dbReference type="EMBL" id="ACKO02000005">
    <property type="protein sequence ID" value="EET45191.1"/>
    <property type="molecule type" value="Genomic_DNA"/>
</dbReference>
<dbReference type="InterPro" id="IPR052748">
    <property type="entry name" value="ISR_Activator"/>
</dbReference>
<reference evidence="1" key="1">
    <citation type="submission" date="2009-07" db="EMBL/GenBank/DDBJ databases">
        <authorList>
            <person name="Weinstock G."/>
            <person name="Sodergren E."/>
            <person name="Clifton S."/>
            <person name="Fulton L."/>
            <person name="Fulton B."/>
            <person name="Courtney L."/>
            <person name="Fronick C."/>
            <person name="Harrison M."/>
            <person name="Strong C."/>
            <person name="Farmer C."/>
            <person name="Delahaunty K."/>
            <person name="Markovic C."/>
            <person name="Hall O."/>
            <person name="Minx P."/>
            <person name="Tomlinson C."/>
            <person name="Mitreva M."/>
            <person name="Nelson J."/>
            <person name="Hou S."/>
            <person name="Wollam A."/>
            <person name="Pepin K.H."/>
            <person name="Johnson M."/>
            <person name="Bhonagiri V."/>
            <person name="Nash W.E."/>
            <person name="Warren W."/>
            <person name="Chinwalla A."/>
            <person name="Mardis E.R."/>
            <person name="Wilson R.K."/>
        </authorList>
    </citation>
    <scope>NUCLEOTIDE SEQUENCE [LARGE SCALE GENOMIC DNA]</scope>
    <source>
        <strain evidence="1">ATCC 29256</strain>
    </source>
</reference>
<evidence type="ECO:0000313" key="2">
    <source>
        <dbReference type="Proteomes" id="UP000005365"/>
    </source>
</evidence>
<dbReference type="InterPro" id="IPR011990">
    <property type="entry name" value="TPR-like_helical_dom_sf"/>
</dbReference>